<sequence>MSALSEAPPGEGSEVYEIGASGFDVSTRVHLDSKASGNSCFSAKDYKGAITHYTAAIDACPDGQDAFKAACFGNRAQSHKFLGDMESAATDAEAAYLLDSANVKHCWRVGTLSLELKNFDKALEAVAKGLKVDASNKDLLRLRLKAKAAKKAFVAANPAPLSKNYTPLYKEKHGTKHAGAREMIRQLKAELSSGQVNKTHSSLDGMFARLMDPAKFQQTIFPGLDKEARESAPKTLLELLNNKAYEEEMAARGIPDARTKAGSVLQNVKARGAKEGQYMDATTEANLWPQIMQEAIAHQVVEVVNRVHKRNHSQRGISMAVVCAVSCGMDLNRMGANDEIKIDPKMTAMVEDFNKKYGNILGNGREGGEGGGGEGGEEEIDQLPPQAMLGLQIVPGTEPGRIEGLDAYREEEGLEIGSGWFVLDDFLGEEAFGVIRQSIRSDCRRMTKQGRLSDVPVVKKAGEDVKGGIMGGGLGKVAWVAGEELQSDYASVHEVIKSMKALPKELNARGLDLFKHGAGANKEEGELPKVDADELMMLKVAVTDHQSTASVAVTALEKGDKQGARVDSGDGPGGDVGHAVSCIYFIGDIAGREGEAGDRSGALRLTNVGDKRTSLVPVKADRLVVWRSKDVENERLEVLGAGEAQFAVHMWVTGCITNKERIEESLRNLASKESVAAVQSAVKQMTKQE</sequence>
<evidence type="ECO:0000313" key="2">
    <source>
        <dbReference type="Proteomes" id="UP001165060"/>
    </source>
</evidence>
<dbReference type="InterPro" id="IPR019734">
    <property type="entry name" value="TPR_rpt"/>
</dbReference>
<protein>
    <submittedName>
        <fullName evidence="1">Uncharacterized protein</fullName>
    </submittedName>
</protein>
<name>A0ABQ6MLB7_9STRA</name>
<comment type="caution">
    <text evidence="1">The sequence shown here is derived from an EMBL/GenBank/DDBJ whole genome shotgun (WGS) entry which is preliminary data.</text>
</comment>
<proteinExistence type="predicted"/>
<dbReference type="SUPFAM" id="SSF48452">
    <property type="entry name" value="TPR-like"/>
    <property type="match status" value="1"/>
</dbReference>
<dbReference type="PANTHER" id="PTHR46035">
    <property type="entry name" value="TETRATRICOPEPTIDE REPEAT PROTEIN 4"/>
    <property type="match status" value="1"/>
</dbReference>
<dbReference type="SMART" id="SM00028">
    <property type="entry name" value="TPR"/>
    <property type="match status" value="3"/>
</dbReference>
<keyword evidence="2" id="KW-1185">Reference proteome</keyword>
<dbReference type="EMBL" id="BRYB01004245">
    <property type="protein sequence ID" value="GMI27923.1"/>
    <property type="molecule type" value="Genomic_DNA"/>
</dbReference>
<dbReference type="Proteomes" id="UP001165060">
    <property type="component" value="Unassembled WGS sequence"/>
</dbReference>
<dbReference type="Gene3D" id="1.25.40.10">
    <property type="entry name" value="Tetratricopeptide repeat domain"/>
    <property type="match status" value="1"/>
</dbReference>
<gene>
    <name evidence="1" type="ORF">TeGR_g4339</name>
</gene>
<dbReference type="PANTHER" id="PTHR46035:SF1">
    <property type="entry name" value="TETRATRICOPEPTIDE REPEAT PROTEIN 4"/>
    <property type="match status" value="1"/>
</dbReference>
<evidence type="ECO:0000313" key="1">
    <source>
        <dbReference type="EMBL" id="GMI27923.1"/>
    </source>
</evidence>
<dbReference type="Gene3D" id="2.60.120.620">
    <property type="entry name" value="q2cbj1_9rhob like domain"/>
    <property type="match status" value="1"/>
</dbReference>
<organism evidence="1 2">
    <name type="scientific">Tetraparma gracilis</name>
    <dbReference type="NCBI Taxonomy" id="2962635"/>
    <lineage>
        <taxon>Eukaryota</taxon>
        <taxon>Sar</taxon>
        <taxon>Stramenopiles</taxon>
        <taxon>Ochrophyta</taxon>
        <taxon>Bolidophyceae</taxon>
        <taxon>Parmales</taxon>
        <taxon>Triparmaceae</taxon>
        <taxon>Tetraparma</taxon>
    </lineage>
</organism>
<dbReference type="InterPro" id="IPR011990">
    <property type="entry name" value="TPR-like_helical_dom_sf"/>
</dbReference>
<reference evidence="1 2" key="1">
    <citation type="journal article" date="2023" name="Commun. Biol.">
        <title>Genome analysis of Parmales, the sister group of diatoms, reveals the evolutionary specialization of diatoms from phago-mixotrophs to photoautotrophs.</title>
        <authorList>
            <person name="Ban H."/>
            <person name="Sato S."/>
            <person name="Yoshikawa S."/>
            <person name="Yamada K."/>
            <person name="Nakamura Y."/>
            <person name="Ichinomiya M."/>
            <person name="Sato N."/>
            <person name="Blanc-Mathieu R."/>
            <person name="Endo H."/>
            <person name="Kuwata A."/>
            <person name="Ogata H."/>
        </authorList>
    </citation>
    <scope>NUCLEOTIDE SEQUENCE [LARGE SCALE GENOMIC DNA]</scope>
</reference>
<accession>A0ABQ6MLB7</accession>